<evidence type="ECO:0000256" key="1">
    <source>
        <dbReference type="SAM" id="SignalP"/>
    </source>
</evidence>
<dbReference type="AlphaFoldDB" id="A0A7S4AX56"/>
<sequence length="437" mass="48678">MLPRVFILPWIVCNIASIVQAFNSDQDNNGSMKLLQRIQGLDASRRFDVVNKYIPAVLVERKNNALSENENVNDLCCDNVNNNNNIVNNIVIGHIHSDLVDSMRKKLEEEEWSNNIAFGHSDTFLLPPLLDVDAKDKAPSPAERFFGLRVDENKIPKQEESTSATTSTRTVGTRTEARNAVFERFTNLLLECKIISKKHTDMYPITDLRKTKAGGAGEILATVNRNAAPFLGITSVGVHLLCYVRDDGGSSNNSNNNNDNNNVFLWLAQRAANKSHHALRWDPTVAGGQPASMGLFDNVVKEAGEEAGIDPGVVAQNAVSTGCLSQMTCKENGTCMKQSLYYTWDMRVDRHGFVPHPADGEVARFRLFSARELEHEVRHGNLLRPAMILVVTDFLIRQGVITPDNEPDYANILAAMHRERLVLDYGTMDTNDTLMNE</sequence>
<gene>
    <name evidence="2" type="ORF">PAUS00366_LOCUS22733</name>
</gene>
<dbReference type="Gene3D" id="3.90.79.10">
    <property type="entry name" value="Nucleoside Triphosphate Pyrophosphohydrolase"/>
    <property type="match status" value="1"/>
</dbReference>
<dbReference type="CDD" id="cd03676">
    <property type="entry name" value="NUDIX_Tnr3_like"/>
    <property type="match status" value="1"/>
</dbReference>
<organism evidence="2">
    <name type="scientific">Pseudo-nitzschia australis</name>
    <dbReference type="NCBI Taxonomy" id="44445"/>
    <lineage>
        <taxon>Eukaryota</taxon>
        <taxon>Sar</taxon>
        <taxon>Stramenopiles</taxon>
        <taxon>Ochrophyta</taxon>
        <taxon>Bacillariophyta</taxon>
        <taxon>Bacillariophyceae</taxon>
        <taxon>Bacillariophycidae</taxon>
        <taxon>Bacillariales</taxon>
        <taxon>Bacillariaceae</taxon>
        <taxon>Pseudo-nitzschia</taxon>
    </lineage>
</organism>
<reference evidence="2" key="1">
    <citation type="submission" date="2021-01" db="EMBL/GenBank/DDBJ databases">
        <authorList>
            <person name="Corre E."/>
            <person name="Pelletier E."/>
            <person name="Niang G."/>
            <person name="Scheremetjew M."/>
            <person name="Finn R."/>
            <person name="Kale V."/>
            <person name="Holt S."/>
            <person name="Cochrane G."/>
            <person name="Meng A."/>
            <person name="Brown T."/>
            <person name="Cohen L."/>
        </authorList>
    </citation>
    <scope>NUCLEOTIDE SEQUENCE</scope>
    <source>
        <strain evidence="2">10249 10 AB</strain>
    </source>
</reference>
<feature type="chain" id="PRO_5031371839" description="Nudix hydrolase domain-containing protein" evidence="1">
    <location>
        <begin position="22"/>
        <end position="437"/>
    </location>
</feature>
<accession>A0A7S4AX56</accession>
<evidence type="ECO:0008006" key="3">
    <source>
        <dbReference type="Google" id="ProtNLM"/>
    </source>
</evidence>
<evidence type="ECO:0000313" key="2">
    <source>
        <dbReference type="EMBL" id="CAE0729948.1"/>
    </source>
</evidence>
<proteinExistence type="predicted"/>
<feature type="signal peptide" evidence="1">
    <location>
        <begin position="1"/>
        <end position="21"/>
    </location>
</feature>
<protein>
    <recommendedName>
        <fullName evidence="3">Nudix hydrolase domain-containing protein</fullName>
    </recommendedName>
</protein>
<dbReference type="InterPro" id="IPR015797">
    <property type="entry name" value="NUDIX_hydrolase-like_dom_sf"/>
</dbReference>
<keyword evidence="1" id="KW-0732">Signal</keyword>
<dbReference type="EMBL" id="HBIX01034799">
    <property type="protein sequence ID" value="CAE0729948.1"/>
    <property type="molecule type" value="Transcribed_RNA"/>
</dbReference>
<name>A0A7S4AX56_9STRA</name>
<dbReference type="SUPFAM" id="SSF55811">
    <property type="entry name" value="Nudix"/>
    <property type="match status" value="1"/>
</dbReference>